<keyword evidence="7 11" id="KW-1133">Transmembrane helix</keyword>
<feature type="transmembrane region" description="Helical" evidence="11">
    <location>
        <begin position="201"/>
        <end position="229"/>
    </location>
</feature>
<proteinExistence type="inferred from homology"/>
<dbReference type="EMBL" id="ML996701">
    <property type="protein sequence ID" value="KAF2398224.1"/>
    <property type="molecule type" value="Genomic_DNA"/>
</dbReference>
<dbReference type="PANTHER" id="PTHR45939">
    <property type="entry name" value="PEROXISOMAL MEMBRANE PROTEIN PMP34-RELATED"/>
    <property type="match status" value="1"/>
</dbReference>
<gene>
    <name evidence="12" type="ORF">EJ06DRAFT_558601</name>
</gene>
<keyword evidence="3 10" id="KW-0813">Transport</keyword>
<dbReference type="Proteomes" id="UP000799640">
    <property type="component" value="Unassembled WGS sequence"/>
</dbReference>
<evidence type="ECO:0000256" key="3">
    <source>
        <dbReference type="ARBA" id="ARBA00022448"/>
    </source>
</evidence>
<dbReference type="InterPro" id="IPR018108">
    <property type="entry name" value="MCP_transmembrane"/>
</dbReference>
<sequence length="467" mass="51019">MPNSYDPQLDAFELYHLSQEDPPKPALLSGPALPALGHAVSGAAGAAISTVLTYPLSLVITRLQVQRHLRRSGVSKDTVEYRNIEDALRKIYATEGGISAFYAGALQDTAKCMTDSFLFFLAYNVVRAKRLHAHGTKKLPVHEELLVGMLAGAISRFFTTPVQNIVTRKQTAAMVDEDTTRQTTRDIAREIHREKGIAGFWAGYSATLVLTLNPALTFVLQSVLLRVLVGREKRDAPGARITFLVAAVSKAMASCVTYPFSLAKARTQVEGRGKTATSVEKDSVVEEAEEGAKEVGRTARENVFTAVLRIAREEGVGALYQGLSGEVLKGFFSHGLTMLMKERIHAVIIQVYYVVLKLLRRYPNPEEMALAAKEQARETAGNAGAKVVAAGVSVSNAVQGVVEKGQEVMEGAKDKGQEVLGEVKDKGQEILEEAKVRGQDALDKGTERIGFWEDRDIWDDYLDPDDE</sequence>
<evidence type="ECO:0000313" key="12">
    <source>
        <dbReference type="EMBL" id="KAF2398224.1"/>
    </source>
</evidence>
<evidence type="ECO:0000256" key="1">
    <source>
        <dbReference type="ARBA" id="ARBA00004141"/>
    </source>
</evidence>
<keyword evidence="6" id="KW-0496">Mitochondrion</keyword>
<dbReference type="PANTHER" id="PTHR45939:SF2">
    <property type="entry name" value="CARRIER PROTEIN, PUTATIVE (AFU_ORTHOLOGUE AFUA_2G13870)-RELATED"/>
    <property type="match status" value="1"/>
</dbReference>
<evidence type="ECO:0000313" key="13">
    <source>
        <dbReference type="Proteomes" id="UP000799640"/>
    </source>
</evidence>
<reference evidence="12" key="1">
    <citation type="journal article" date="2020" name="Stud. Mycol.">
        <title>101 Dothideomycetes genomes: a test case for predicting lifestyles and emergence of pathogens.</title>
        <authorList>
            <person name="Haridas S."/>
            <person name="Albert R."/>
            <person name="Binder M."/>
            <person name="Bloem J."/>
            <person name="Labutti K."/>
            <person name="Salamov A."/>
            <person name="Andreopoulos B."/>
            <person name="Baker S."/>
            <person name="Barry K."/>
            <person name="Bills G."/>
            <person name="Bluhm B."/>
            <person name="Cannon C."/>
            <person name="Castanera R."/>
            <person name="Culley D."/>
            <person name="Daum C."/>
            <person name="Ezra D."/>
            <person name="Gonzalez J."/>
            <person name="Henrissat B."/>
            <person name="Kuo A."/>
            <person name="Liang C."/>
            <person name="Lipzen A."/>
            <person name="Lutzoni F."/>
            <person name="Magnuson J."/>
            <person name="Mondo S."/>
            <person name="Nolan M."/>
            <person name="Ohm R."/>
            <person name="Pangilinan J."/>
            <person name="Park H.-J."/>
            <person name="Ramirez L."/>
            <person name="Alfaro M."/>
            <person name="Sun H."/>
            <person name="Tritt A."/>
            <person name="Yoshinaga Y."/>
            <person name="Zwiers L.-H."/>
            <person name="Turgeon B."/>
            <person name="Goodwin S."/>
            <person name="Spatafora J."/>
            <person name="Crous P."/>
            <person name="Grigoriev I."/>
        </authorList>
    </citation>
    <scope>NUCLEOTIDE SEQUENCE</scope>
    <source>
        <strain evidence="12">CBS 262.69</strain>
    </source>
</reference>
<protein>
    <submittedName>
        <fullName evidence="12">Mitochondrial carrier</fullName>
    </submittedName>
</protein>
<comment type="subcellular location">
    <subcellularLocation>
        <location evidence="1">Membrane</location>
        <topology evidence="1">Multi-pass membrane protein</topology>
    </subcellularLocation>
</comment>
<comment type="similarity">
    <text evidence="2 10">Belongs to the mitochondrial carrier (TC 2.A.29) family.</text>
</comment>
<keyword evidence="4 9" id="KW-0812">Transmembrane</keyword>
<evidence type="ECO:0000256" key="9">
    <source>
        <dbReference type="PROSITE-ProRule" id="PRU00282"/>
    </source>
</evidence>
<dbReference type="InterPro" id="IPR052217">
    <property type="entry name" value="Mito/Peroxisomal_Carrier"/>
</dbReference>
<keyword evidence="13" id="KW-1185">Reference proteome</keyword>
<evidence type="ECO:0000256" key="10">
    <source>
        <dbReference type="RuleBase" id="RU000488"/>
    </source>
</evidence>
<evidence type="ECO:0000256" key="4">
    <source>
        <dbReference type="ARBA" id="ARBA00022692"/>
    </source>
</evidence>
<dbReference type="InterPro" id="IPR023395">
    <property type="entry name" value="MCP_dom_sf"/>
</dbReference>
<feature type="repeat" description="Solcar" evidence="9">
    <location>
        <begin position="237"/>
        <end position="347"/>
    </location>
</feature>
<evidence type="ECO:0000256" key="8">
    <source>
        <dbReference type="ARBA" id="ARBA00023136"/>
    </source>
</evidence>
<evidence type="ECO:0000256" key="6">
    <source>
        <dbReference type="ARBA" id="ARBA00022792"/>
    </source>
</evidence>
<dbReference type="PROSITE" id="PS50920">
    <property type="entry name" value="SOLCAR"/>
    <property type="match status" value="3"/>
</dbReference>
<organism evidence="12 13">
    <name type="scientific">Trichodelitschia bisporula</name>
    <dbReference type="NCBI Taxonomy" id="703511"/>
    <lineage>
        <taxon>Eukaryota</taxon>
        <taxon>Fungi</taxon>
        <taxon>Dikarya</taxon>
        <taxon>Ascomycota</taxon>
        <taxon>Pezizomycotina</taxon>
        <taxon>Dothideomycetes</taxon>
        <taxon>Dothideomycetes incertae sedis</taxon>
        <taxon>Phaeotrichales</taxon>
        <taxon>Phaeotrichaceae</taxon>
        <taxon>Trichodelitschia</taxon>
    </lineage>
</organism>
<keyword evidence="8 9" id="KW-0472">Membrane</keyword>
<keyword evidence="6" id="KW-0999">Mitochondrion inner membrane</keyword>
<dbReference type="SUPFAM" id="SSF103506">
    <property type="entry name" value="Mitochondrial carrier"/>
    <property type="match status" value="1"/>
</dbReference>
<accession>A0A6G1HQM8</accession>
<dbReference type="GO" id="GO:0015217">
    <property type="term" value="F:ADP transmembrane transporter activity"/>
    <property type="evidence" value="ECO:0007669"/>
    <property type="project" value="TreeGrafter"/>
</dbReference>
<feature type="repeat" description="Solcar" evidence="9">
    <location>
        <begin position="139"/>
        <end position="227"/>
    </location>
</feature>
<evidence type="ECO:0000256" key="7">
    <source>
        <dbReference type="ARBA" id="ARBA00022989"/>
    </source>
</evidence>
<evidence type="ECO:0000256" key="11">
    <source>
        <dbReference type="SAM" id="Phobius"/>
    </source>
</evidence>
<dbReference type="GO" id="GO:0016020">
    <property type="term" value="C:membrane"/>
    <property type="evidence" value="ECO:0007669"/>
    <property type="project" value="UniProtKB-SubCell"/>
</dbReference>
<dbReference type="AlphaFoldDB" id="A0A6G1HQM8"/>
<name>A0A6G1HQM8_9PEZI</name>
<dbReference type="Pfam" id="PF00153">
    <property type="entry name" value="Mito_carr"/>
    <property type="match status" value="3"/>
</dbReference>
<evidence type="ECO:0000256" key="2">
    <source>
        <dbReference type="ARBA" id="ARBA00006375"/>
    </source>
</evidence>
<dbReference type="OrthoDB" id="18574at2759"/>
<feature type="repeat" description="Solcar" evidence="9">
    <location>
        <begin position="33"/>
        <end position="129"/>
    </location>
</feature>
<dbReference type="Gene3D" id="1.50.40.10">
    <property type="entry name" value="Mitochondrial carrier domain"/>
    <property type="match status" value="1"/>
</dbReference>
<keyword evidence="5" id="KW-0677">Repeat</keyword>
<evidence type="ECO:0000256" key="5">
    <source>
        <dbReference type="ARBA" id="ARBA00022737"/>
    </source>
</evidence>